<name>A0A9P8NW74_9ASCO</name>
<dbReference type="PANTHER" id="PTHR11706">
    <property type="entry name" value="SOLUTE CARRIER PROTEIN FAMILY 11 MEMBER"/>
    <property type="match status" value="1"/>
</dbReference>
<keyword evidence="2 5" id="KW-0812">Transmembrane</keyword>
<evidence type="ECO:0000256" key="1">
    <source>
        <dbReference type="ARBA" id="ARBA00004141"/>
    </source>
</evidence>
<evidence type="ECO:0000256" key="4">
    <source>
        <dbReference type="ARBA" id="ARBA00023136"/>
    </source>
</evidence>
<evidence type="ECO:0000256" key="5">
    <source>
        <dbReference type="SAM" id="Phobius"/>
    </source>
</evidence>
<feature type="transmembrane region" description="Helical" evidence="5">
    <location>
        <begin position="181"/>
        <end position="205"/>
    </location>
</feature>
<evidence type="ECO:0000256" key="2">
    <source>
        <dbReference type="ARBA" id="ARBA00022692"/>
    </source>
</evidence>
<dbReference type="PRINTS" id="PR00447">
    <property type="entry name" value="NATRESASSCMP"/>
</dbReference>
<feature type="transmembrane region" description="Helical" evidence="5">
    <location>
        <begin position="111"/>
        <end position="134"/>
    </location>
</feature>
<feature type="transmembrane region" description="Helical" evidence="5">
    <location>
        <begin position="346"/>
        <end position="369"/>
    </location>
</feature>
<dbReference type="RefSeq" id="XP_046058280.1">
    <property type="nucleotide sequence ID" value="XM_046208529.1"/>
</dbReference>
<dbReference type="AlphaFoldDB" id="A0A9P8NW74"/>
<accession>A0A9P8NW74</accession>
<dbReference type="GeneID" id="70239127"/>
<dbReference type="GO" id="GO:0034755">
    <property type="term" value="P:iron ion transmembrane transport"/>
    <property type="evidence" value="ECO:0007669"/>
    <property type="project" value="TreeGrafter"/>
</dbReference>
<keyword evidence="3 5" id="KW-1133">Transmembrane helix</keyword>
<evidence type="ECO:0000313" key="6">
    <source>
        <dbReference type="EMBL" id="KAH3660577.1"/>
    </source>
</evidence>
<dbReference type="GO" id="GO:0030026">
    <property type="term" value="P:intracellular manganese ion homeostasis"/>
    <property type="evidence" value="ECO:0007669"/>
    <property type="project" value="TreeGrafter"/>
</dbReference>
<feature type="transmembrane region" description="Helical" evidence="5">
    <location>
        <begin position="600"/>
        <end position="622"/>
    </location>
</feature>
<dbReference type="GO" id="GO:0005886">
    <property type="term" value="C:plasma membrane"/>
    <property type="evidence" value="ECO:0007669"/>
    <property type="project" value="TreeGrafter"/>
</dbReference>
<feature type="transmembrane region" description="Helical" evidence="5">
    <location>
        <begin position="473"/>
        <end position="492"/>
    </location>
</feature>
<comment type="caution">
    <text evidence="6">The sequence shown here is derived from an EMBL/GenBank/DDBJ whole genome shotgun (WGS) entry which is preliminary data.</text>
</comment>
<feature type="transmembrane region" description="Helical" evidence="5">
    <location>
        <begin position="211"/>
        <end position="237"/>
    </location>
</feature>
<organism evidence="6 7">
    <name type="scientific">Ogataea philodendri</name>
    <dbReference type="NCBI Taxonomy" id="1378263"/>
    <lineage>
        <taxon>Eukaryota</taxon>
        <taxon>Fungi</taxon>
        <taxon>Dikarya</taxon>
        <taxon>Ascomycota</taxon>
        <taxon>Saccharomycotina</taxon>
        <taxon>Pichiomycetes</taxon>
        <taxon>Pichiales</taxon>
        <taxon>Pichiaceae</taxon>
        <taxon>Ogataea</taxon>
    </lineage>
</organism>
<dbReference type="InterPro" id="IPR001046">
    <property type="entry name" value="NRAMP_fam"/>
</dbReference>
<feature type="transmembrane region" description="Helical" evidence="5">
    <location>
        <begin position="154"/>
        <end position="174"/>
    </location>
</feature>
<evidence type="ECO:0000256" key="3">
    <source>
        <dbReference type="ARBA" id="ARBA00022989"/>
    </source>
</evidence>
<dbReference type="PANTHER" id="PTHR11706:SF50">
    <property type="entry name" value="MANGANESE TRANSPORTER SMF2"/>
    <property type="match status" value="1"/>
</dbReference>
<reference evidence="6" key="2">
    <citation type="submission" date="2021-01" db="EMBL/GenBank/DDBJ databases">
        <authorList>
            <person name="Schikora-Tamarit M.A."/>
        </authorList>
    </citation>
    <scope>NUCLEOTIDE SEQUENCE</scope>
    <source>
        <strain evidence="6">CBS6075</strain>
    </source>
</reference>
<gene>
    <name evidence="6" type="ORF">OGAPHI_007163</name>
</gene>
<proteinExistence type="predicted"/>
<dbReference type="Proteomes" id="UP000769157">
    <property type="component" value="Unassembled WGS sequence"/>
</dbReference>
<keyword evidence="4 5" id="KW-0472">Membrane</keyword>
<dbReference type="Pfam" id="PF01566">
    <property type="entry name" value="Nramp"/>
    <property type="match status" value="1"/>
</dbReference>
<feature type="transmembrane region" description="Helical" evidence="5">
    <location>
        <begin position="443"/>
        <end position="461"/>
    </location>
</feature>
<reference evidence="6" key="1">
    <citation type="journal article" date="2021" name="Open Biol.">
        <title>Shared evolutionary footprints suggest mitochondrial oxidative damage underlies multiple complex I losses in fungi.</title>
        <authorList>
            <person name="Schikora-Tamarit M.A."/>
            <person name="Marcet-Houben M."/>
            <person name="Nosek J."/>
            <person name="Gabaldon T."/>
        </authorList>
    </citation>
    <scope>NUCLEOTIDE SEQUENCE</scope>
    <source>
        <strain evidence="6">CBS6075</strain>
    </source>
</reference>
<dbReference type="GO" id="GO:0005384">
    <property type="term" value="F:manganese ion transmembrane transporter activity"/>
    <property type="evidence" value="ECO:0007669"/>
    <property type="project" value="TreeGrafter"/>
</dbReference>
<keyword evidence="7" id="KW-1185">Reference proteome</keyword>
<dbReference type="EMBL" id="JAEUBE010000504">
    <property type="protein sequence ID" value="KAH3660577.1"/>
    <property type="molecule type" value="Genomic_DNA"/>
</dbReference>
<dbReference type="GO" id="GO:0015086">
    <property type="term" value="F:cadmium ion transmembrane transporter activity"/>
    <property type="evidence" value="ECO:0007669"/>
    <property type="project" value="TreeGrafter"/>
</dbReference>
<dbReference type="NCBIfam" id="TIGR01197">
    <property type="entry name" value="nramp"/>
    <property type="match status" value="1"/>
</dbReference>
<sequence>MDYTSLLNPRTNVRQEDPFQSHSIAETIATGSSTFEYRNSEDSFLRNAQLDDDDIDSDSELKMDDSRHSRVFFVLKKFVKYIGPGLMVSVSYMDPGNFSSSISSAQFQYKLLFSLMVSNMMAGFLQILASKLGICTGQDLASNCRTHLPKYLNWVIYVFAELAVAATDMAEIIGTAIAFNILFGLPLLGGVLLTFLDIIFVLMAYRPNGPLVVIQVFEAAVGVLVLGTVVCFIIELVNVSPSTNWKAVFRGFLPSKEIFSDTKGLYLSAALLGSNLMPHSLYLGSGVVQSRMKAFDIRNGFYSPPVPQKKSKLFLCGSLDGETEQSKYKPSINAIKDTMSYTIAEMVISLVTVALFVNASILIVAGTALSTPMDDDGDGDLENADLFTLHYLLSSQLSKAAGTVFALALLCSGLCGGTVVTIASQMIMEGHARFSMHPALRRIITRLFAITPCIVVVLVQGREGLSSILNASQVVLSLLLPFISAPLIYLTCKKSIMRVSLNGEDRSDQRSIAESIPLSTFSEDTINLLSDQDEQVDESERVSDSVSECVPDSVSECVPDSGSGDPVTTEVNQVSSSDQATTHITTDTDAPQYKDMSNNLITSIFAVLVWVIISFMNFWLLISLAMGKDVPV</sequence>
<dbReference type="OrthoDB" id="409173at2759"/>
<comment type="subcellular location">
    <subcellularLocation>
        <location evidence="1">Membrane</location>
        <topology evidence="1">Multi-pass membrane protein</topology>
    </subcellularLocation>
</comment>
<evidence type="ECO:0000313" key="7">
    <source>
        <dbReference type="Proteomes" id="UP000769157"/>
    </source>
</evidence>
<dbReference type="NCBIfam" id="NF037982">
    <property type="entry name" value="Nramp_1"/>
    <property type="match status" value="1"/>
</dbReference>
<feature type="transmembrane region" description="Helical" evidence="5">
    <location>
        <begin position="400"/>
        <end position="423"/>
    </location>
</feature>
<protein>
    <submittedName>
        <fullName evidence="6">Uncharacterized protein</fullName>
    </submittedName>
</protein>